<dbReference type="InterPro" id="IPR020311">
    <property type="entry name" value="Uncharacterised_Rv0898c"/>
</dbReference>
<dbReference type="Pfam" id="PF10944">
    <property type="entry name" value="DUF2630"/>
    <property type="match status" value="1"/>
</dbReference>
<reference evidence="2 3" key="1">
    <citation type="submission" date="2024-04" db="EMBL/GenBank/DDBJ databases">
        <title>Polymorphospora sp. isolated from Baiyangdian Lake in Xiong'an New Area.</title>
        <authorList>
            <person name="Zhang X."/>
            <person name="Liu J."/>
        </authorList>
    </citation>
    <scope>NUCLEOTIDE SEQUENCE [LARGE SCALE GENOMIC DNA]</scope>
    <source>
        <strain evidence="2 3">2-325</strain>
    </source>
</reference>
<feature type="region of interest" description="Disordered" evidence="1">
    <location>
        <begin position="57"/>
        <end position="81"/>
    </location>
</feature>
<proteinExistence type="predicted"/>
<protein>
    <submittedName>
        <fullName evidence="2">DUF2630 family protein</fullName>
    </submittedName>
</protein>
<comment type="caution">
    <text evidence="2">The sequence shown here is derived from an EMBL/GenBank/DDBJ whole genome shotgun (WGS) entry which is preliminary data.</text>
</comment>
<evidence type="ECO:0000313" key="2">
    <source>
        <dbReference type="EMBL" id="MFB6396683.1"/>
    </source>
</evidence>
<name>A0ABV5CXE8_9ACTN</name>
<dbReference type="RefSeq" id="WP_364215249.1">
    <property type="nucleotide sequence ID" value="NZ_JBCGDC010000102.1"/>
</dbReference>
<sequence length="81" mass="9395">MDDRTILGRINELVDEEHRLRTQVQAGGISSEEEQTRLRELEESLDQCWDLLRRRRAARDSGGDPDATSPASRNQVERYLQ</sequence>
<dbReference type="EMBL" id="JBCGDC010000102">
    <property type="protein sequence ID" value="MFB6396683.1"/>
    <property type="molecule type" value="Genomic_DNA"/>
</dbReference>
<evidence type="ECO:0000313" key="3">
    <source>
        <dbReference type="Proteomes" id="UP001582793"/>
    </source>
</evidence>
<evidence type="ECO:0000256" key="1">
    <source>
        <dbReference type="SAM" id="MobiDB-lite"/>
    </source>
</evidence>
<accession>A0ABV5CXE8</accession>
<keyword evidence="3" id="KW-1185">Reference proteome</keyword>
<gene>
    <name evidence="2" type="ORF">AAFH96_26785</name>
</gene>
<organism evidence="2 3">
    <name type="scientific">Polymorphospora lycopeni</name>
    <dbReference type="NCBI Taxonomy" id="3140240"/>
    <lineage>
        <taxon>Bacteria</taxon>
        <taxon>Bacillati</taxon>
        <taxon>Actinomycetota</taxon>
        <taxon>Actinomycetes</taxon>
        <taxon>Micromonosporales</taxon>
        <taxon>Micromonosporaceae</taxon>
        <taxon>Polymorphospora</taxon>
    </lineage>
</organism>
<dbReference type="Proteomes" id="UP001582793">
    <property type="component" value="Unassembled WGS sequence"/>
</dbReference>